<gene>
    <name evidence="7" type="ORF">HG263_13755</name>
</gene>
<evidence type="ECO:0000256" key="6">
    <source>
        <dbReference type="SAM" id="Coils"/>
    </source>
</evidence>
<proteinExistence type="inferred from homology"/>
<evidence type="ECO:0000313" key="7">
    <source>
        <dbReference type="EMBL" id="NOU51595.1"/>
    </source>
</evidence>
<dbReference type="InterPro" id="IPR002698">
    <property type="entry name" value="FTHF_cligase"/>
</dbReference>
<evidence type="ECO:0000256" key="3">
    <source>
        <dbReference type="ARBA" id="ARBA00022840"/>
    </source>
</evidence>
<feature type="binding site" evidence="4">
    <location>
        <begin position="12"/>
        <end position="16"/>
    </location>
    <ligand>
        <name>ATP</name>
        <dbReference type="ChEBI" id="CHEBI:30616"/>
    </ligand>
</feature>
<dbReference type="GO" id="GO:0035999">
    <property type="term" value="P:tetrahydrofolate interconversion"/>
    <property type="evidence" value="ECO:0007669"/>
    <property type="project" value="TreeGrafter"/>
</dbReference>
<dbReference type="EMBL" id="JABBPG010000005">
    <property type="protein sequence ID" value="NOU51595.1"/>
    <property type="molecule type" value="Genomic_DNA"/>
</dbReference>
<evidence type="ECO:0000256" key="2">
    <source>
        <dbReference type="ARBA" id="ARBA00022741"/>
    </source>
</evidence>
<dbReference type="Gene3D" id="3.40.50.10420">
    <property type="entry name" value="NagB/RpiA/CoA transferase-like"/>
    <property type="match status" value="1"/>
</dbReference>
<feature type="binding site" evidence="4">
    <location>
        <position position="58"/>
    </location>
    <ligand>
        <name>substrate</name>
    </ligand>
</feature>
<comment type="similarity">
    <text evidence="1 5">Belongs to the 5-formyltetrahydrofolate cyclo-ligase family.</text>
</comment>
<dbReference type="GO" id="GO:0046872">
    <property type="term" value="F:metal ion binding"/>
    <property type="evidence" value="ECO:0007669"/>
    <property type="project" value="UniProtKB-KW"/>
</dbReference>
<keyword evidence="5" id="KW-0479">Metal-binding</keyword>
<keyword evidence="7" id="KW-0436">Ligase</keyword>
<accession>A0A849VEM5</accession>
<dbReference type="AlphaFoldDB" id="A0A849VEM5"/>
<comment type="catalytic activity">
    <reaction evidence="5">
        <text>(6S)-5-formyl-5,6,7,8-tetrahydrofolate + ATP = (6R)-5,10-methenyltetrahydrofolate + ADP + phosphate</text>
        <dbReference type="Rhea" id="RHEA:10488"/>
        <dbReference type="ChEBI" id="CHEBI:30616"/>
        <dbReference type="ChEBI" id="CHEBI:43474"/>
        <dbReference type="ChEBI" id="CHEBI:57455"/>
        <dbReference type="ChEBI" id="CHEBI:57457"/>
        <dbReference type="ChEBI" id="CHEBI:456216"/>
        <dbReference type="EC" id="6.3.3.2"/>
    </reaction>
</comment>
<dbReference type="GO" id="GO:0009396">
    <property type="term" value="P:folic acid-containing compound biosynthetic process"/>
    <property type="evidence" value="ECO:0007669"/>
    <property type="project" value="TreeGrafter"/>
</dbReference>
<comment type="caution">
    <text evidence="7">The sequence shown here is derived from an EMBL/GenBank/DDBJ whole genome shotgun (WGS) entry which is preliminary data.</text>
</comment>
<evidence type="ECO:0000256" key="5">
    <source>
        <dbReference type="RuleBase" id="RU361279"/>
    </source>
</evidence>
<feature type="binding site" evidence="4">
    <location>
        <begin position="143"/>
        <end position="151"/>
    </location>
    <ligand>
        <name>ATP</name>
        <dbReference type="ChEBI" id="CHEBI:30616"/>
    </ligand>
</feature>
<feature type="binding site" evidence="4">
    <location>
        <position position="63"/>
    </location>
    <ligand>
        <name>substrate</name>
    </ligand>
</feature>
<dbReference type="InterPro" id="IPR024185">
    <property type="entry name" value="FTHF_cligase-like_sf"/>
</dbReference>
<evidence type="ECO:0000313" key="8">
    <source>
        <dbReference type="Proteomes" id="UP000586305"/>
    </source>
</evidence>
<organism evidence="7 8">
    <name type="scientific">Pseudoalteromonas caenipelagi</name>
    <dbReference type="NCBI Taxonomy" id="2726988"/>
    <lineage>
        <taxon>Bacteria</taxon>
        <taxon>Pseudomonadati</taxon>
        <taxon>Pseudomonadota</taxon>
        <taxon>Gammaproteobacteria</taxon>
        <taxon>Alteromonadales</taxon>
        <taxon>Pseudoalteromonadaceae</taxon>
        <taxon>Pseudoalteromonas</taxon>
    </lineage>
</organism>
<keyword evidence="2 4" id="KW-0547">Nucleotide-binding</keyword>
<comment type="cofactor">
    <cofactor evidence="5">
        <name>Mg(2+)</name>
        <dbReference type="ChEBI" id="CHEBI:18420"/>
    </cofactor>
</comment>
<evidence type="ECO:0000256" key="4">
    <source>
        <dbReference type="PIRSR" id="PIRSR006806-1"/>
    </source>
</evidence>
<sequence length="202" mass="23612">MSHHQPTSPLSRSEIRKNIRKARRNLSDLEQELAAKKININFFQHKKLTKNTRIGLYLSNDGELDTSELIQSLIDKKHQIFLPVIHPFNGTTLLFQRYEKNSPMKLNRYAILEPKLNCSHICPLYELDYLLMPLVAFDNFGNRLGMGGGYYDKTLAHYYKENLQKPELIGLAHDCQQVEQLPVEAWDVPLRQIITPSKFYQW</sequence>
<reference evidence="7 8" key="1">
    <citation type="submission" date="2020-04" db="EMBL/GenBank/DDBJ databases">
        <title>Pseudoalteromonas caenipelagi sp. nov., isolated from a tidal flat.</title>
        <authorList>
            <person name="Park S."/>
            <person name="Yoon J.-H."/>
        </authorList>
    </citation>
    <scope>NUCLEOTIDE SEQUENCE [LARGE SCALE GENOMIC DNA]</scope>
    <source>
        <strain evidence="7 8">JBTF-M23</strain>
    </source>
</reference>
<dbReference type="SUPFAM" id="SSF100950">
    <property type="entry name" value="NagB/RpiA/CoA transferase-like"/>
    <property type="match status" value="1"/>
</dbReference>
<dbReference type="PANTHER" id="PTHR23407">
    <property type="entry name" value="ATPASE INHIBITOR/5-FORMYLTETRAHYDROFOLATE CYCLO-LIGASE"/>
    <property type="match status" value="1"/>
</dbReference>
<feature type="coiled-coil region" evidence="6">
    <location>
        <begin position="12"/>
        <end position="46"/>
    </location>
</feature>
<dbReference type="Proteomes" id="UP000586305">
    <property type="component" value="Unassembled WGS sequence"/>
</dbReference>
<keyword evidence="6" id="KW-0175">Coiled coil</keyword>
<keyword evidence="5" id="KW-0460">Magnesium</keyword>
<dbReference type="PIRSF" id="PIRSF006806">
    <property type="entry name" value="FTHF_cligase"/>
    <property type="match status" value="1"/>
</dbReference>
<protein>
    <recommendedName>
        <fullName evidence="5">5-formyltetrahydrofolate cyclo-ligase</fullName>
        <ecNumber evidence="5">6.3.3.2</ecNumber>
    </recommendedName>
</protein>
<dbReference type="InterPro" id="IPR037171">
    <property type="entry name" value="NagB/RpiA_transferase-like"/>
</dbReference>
<dbReference type="GO" id="GO:0005524">
    <property type="term" value="F:ATP binding"/>
    <property type="evidence" value="ECO:0007669"/>
    <property type="project" value="UniProtKB-KW"/>
</dbReference>
<dbReference type="EC" id="6.3.3.2" evidence="5"/>
<name>A0A849VEM5_9GAMM</name>
<dbReference type="PANTHER" id="PTHR23407:SF1">
    <property type="entry name" value="5-FORMYLTETRAHYDROFOLATE CYCLO-LIGASE"/>
    <property type="match status" value="1"/>
</dbReference>
<dbReference type="Pfam" id="PF01812">
    <property type="entry name" value="5-FTHF_cyc-lig"/>
    <property type="match status" value="1"/>
</dbReference>
<keyword evidence="8" id="KW-1185">Reference proteome</keyword>
<dbReference type="NCBIfam" id="TIGR02727">
    <property type="entry name" value="MTHFS_bact"/>
    <property type="match status" value="1"/>
</dbReference>
<evidence type="ECO:0000256" key="1">
    <source>
        <dbReference type="ARBA" id="ARBA00010638"/>
    </source>
</evidence>
<dbReference type="GO" id="GO:0030272">
    <property type="term" value="F:5-formyltetrahydrofolate cyclo-ligase activity"/>
    <property type="evidence" value="ECO:0007669"/>
    <property type="project" value="UniProtKB-EC"/>
</dbReference>
<keyword evidence="3 4" id="KW-0067">ATP-binding</keyword>
<dbReference type="RefSeq" id="WP_171626651.1">
    <property type="nucleotide sequence ID" value="NZ_JABBPG010000005.1"/>
</dbReference>